<gene>
    <name evidence="2" type="ORF">Bandiella_00272</name>
    <name evidence="3" type="ORF">Bandiella_00805</name>
</gene>
<feature type="region of interest" description="Disordered" evidence="1">
    <location>
        <begin position="1"/>
        <end position="25"/>
    </location>
</feature>
<protein>
    <submittedName>
        <fullName evidence="3">Uncharacterized protein</fullName>
    </submittedName>
</protein>
<sequence>MHECGPLTVENLLNSTGNSKVKNSDVKKIREEHANIYANNDIHETKVKQSEIDINYKFVDKVIQSRKNSQDDNLYPPKN</sequence>
<reference evidence="3 4" key="1">
    <citation type="submission" date="2022-11" db="EMBL/GenBank/DDBJ databases">
        <title>Host association and intracellularity evolved multiple times independently in the Rickettsiales.</title>
        <authorList>
            <person name="Castelli M."/>
            <person name="Nardi T."/>
            <person name="Gammuto L."/>
            <person name="Bellinzona G."/>
            <person name="Sabaneyeva E."/>
            <person name="Potekhin A."/>
            <person name="Serra V."/>
            <person name="Petroni G."/>
            <person name="Sassera D."/>
        </authorList>
    </citation>
    <scope>NUCLEOTIDE SEQUENCE [LARGE SCALE GENOMIC DNA]</scope>
    <source>
        <strain evidence="3 4">NDG2</strain>
    </source>
</reference>
<name>A0ABZ0UKM9_9RICK</name>
<organism evidence="3 4">
    <name type="scientific">Candidatus Bandiella euplotis</name>
    <dbReference type="NCBI Taxonomy" id="1664265"/>
    <lineage>
        <taxon>Bacteria</taxon>
        <taxon>Pseudomonadati</taxon>
        <taxon>Pseudomonadota</taxon>
        <taxon>Alphaproteobacteria</taxon>
        <taxon>Rickettsiales</taxon>
        <taxon>Candidatus Midichloriaceae</taxon>
        <taxon>Candidatus Bandiella</taxon>
    </lineage>
</organism>
<evidence type="ECO:0000313" key="3">
    <source>
        <dbReference type="EMBL" id="WPX96685.1"/>
    </source>
</evidence>
<evidence type="ECO:0000256" key="1">
    <source>
        <dbReference type="SAM" id="MobiDB-lite"/>
    </source>
</evidence>
<dbReference type="EMBL" id="CP110820">
    <property type="protein sequence ID" value="WPX96685.1"/>
    <property type="molecule type" value="Genomic_DNA"/>
</dbReference>
<dbReference type="EMBL" id="CP110820">
    <property type="protein sequence ID" value="WPX96163.1"/>
    <property type="molecule type" value="Genomic_DNA"/>
</dbReference>
<evidence type="ECO:0000313" key="4">
    <source>
        <dbReference type="Proteomes" id="UP001327219"/>
    </source>
</evidence>
<feature type="compositionally biased region" description="Polar residues" evidence="1">
    <location>
        <begin position="11"/>
        <end position="21"/>
    </location>
</feature>
<evidence type="ECO:0000313" key="2">
    <source>
        <dbReference type="EMBL" id="WPX96163.1"/>
    </source>
</evidence>
<accession>A0ABZ0UKM9</accession>
<dbReference type="Proteomes" id="UP001327219">
    <property type="component" value="Chromosome"/>
</dbReference>
<proteinExistence type="predicted"/>
<dbReference type="RefSeq" id="WP_323732426.1">
    <property type="nucleotide sequence ID" value="NZ_CP110820.1"/>
</dbReference>
<keyword evidence="4" id="KW-1185">Reference proteome</keyword>